<feature type="domain" description="C2H2-type" evidence="6">
    <location>
        <begin position="349"/>
        <end position="376"/>
    </location>
</feature>
<organism evidence="7 8">
    <name type="scientific">Cryptotermes secundus</name>
    <dbReference type="NCBI Taxonomy" id="105785"/>
    <lineage>
        <taxon>Eukaryota</taxon>
        <taxon>Metazoa</taxon>
        <taxon>Ecdysozoa</taxon>
        <taxon>Arthropoda</taxon>
        <taxon>Hexapoda</taxon>
        <taxon>Insecta</taxon>
        <taxon>Pterygota</taxon>
        <taxon>Neoptera</taxon>
        <taxon>Polyneoptera</taxon>
        <taxon>Dictyoptera</taxon>
        <taxon>Blattodea</taxon>
        <taxon>Blattoidea</taxon>
        <taxon>Termitoidae</taxon>
        <taxon>Kalotermitidae</taxon>
        <taxon>Cryptotermitinae</taxon>
        <taxon>Cryptotermes</taxon>
    </lineage>
</organism>
<evidence type="ECO:0000256" key="1">
    <source>
        <dbReference type="ARBA" id="ARBA00022723"/>
    </source>
</evidence>
<keyword evidence="3 5" id="KW-0863">Zinc-finger</keyword>
<dbReference type="PROSITE" id="PS00028">
    <property type="entry name" value="ZINC_FINGER_C2H2_1"/>
    <property type="match status" value="7"/>
</dbReference>
<accession>A0A2J7R8U3</accession>
<dbReference type="Pfam" id="PF13894">
    <property type="entry name" value="zf-C2H2_4"/>
    <property type="match status" value="1"/>
</dbReference>
<dbReference type="InParanoid" id="A0A2J7R8U3"/>
<dbReference type="SUPFAM" id="SSF57667">
    <property type="entry name" value="beta-beta-alpha zinc fingers"/>
    <property type="match status" value="6"/>
</dbReference>
<dbReference type="Proteomes" id="UP000235965">
    <property type="component" value="Unassembled WGS sequence"/>
</dbReference>
<dbReference type="InterPro" id="IPR013087">
    <property type="entry name" value="Znf_C2H2_type"/>
</dbReference>
<evidence type="ECO:0000256" key="3">
    <source>
        <dbReference type="ARBA" id="ARBA00022771"/>
    </source>
</evidence>
<feature type="domain" description="C2H2-type" evidence="6">
    <location>
        <begin position="295"/>
        <end position="322"/>
    </location>
</feature>
<keyword evidence="4" id="KW-0862">Zinc</keyword>
<sequence length="691" mass="80633">MGLDSESGKISCEESGIVTALKMVEEDAVETNEGQIAKTLSVCPYEGYKQGCVNNYMILQRRKELVPDEAVSSVMPEFVRDTCKKSLKKGNLERVSNHQELCERKKSASSKCNEHVNSETNRQKYVSLHHRKEFFCDICKRRSESKELMQRHMSLHQGEGYSCDICRKVFTSKYYLRNHINLHYGRGFTCDICNRMFPNKRNMLRHKSLHNEVKLACDICKKNFTKNECKENHICLHDGKVFACDICKTVFLTRQNIQNHMFHHVKVFPCEICKEVLTKEEFVQKHVSFAEADGFLCDLCKKMFTNKANWSRHMSLCRGEELRCDICKKMFRKKESLQNHMSRHHGKGFACDICKEVFTTSENMRIHMSVHKVEKLPYDTCKSVFTRRDCQEGQVSLRIGEDFPVDICKEDVEVQRFNTGHRESSENRIFFCHLCKKYFKLEFVEIHMSVHHELSGEGLTCDCCNKVFMEKTSLWRHLLIRKEMSERRTYFCPHRTCSKSFRSNRKLMNHIKSFHDGKKFESTHMGQIKDASSKVTTASKAGRKKGECLQEDIENLPALMVAPKEYKQRKKGMKTHGENPLTTLITSQKCINKREWLKEKENILHELLNLESPKSKRERNKTCKSVTIEAVPLDDVRENGDAATAALRNAEAQKRYNGVDSYNFLTDVRDWIHVMKRIMEEMFPMVKPSCL</sequence>
<keyword evidence="8" id="KW-1185">Reference proteome</keyword>
<keyword evidence="1" id="KW-0479">Metal-binding</keyword>
<feature type="domain" description="C2H2-type" evidence="6">
    <location>
        <begin position="490"/>
        <end position="520"/>
    </location>
</feature>
<dbReference type="SMART" id="SM00355">
    <property type="entry name" value="ZnF_C2H2"/>
    <property type="match status" value="12"/>
</dbReference>
<reference evidence="7 8" key="1">
    <citation type="submission" date="2017-12" db="EMBL/GenBank/DDBJ databases">
        <title>Hemimetabolous genomes reveal molecular basis of termite eusociality.</title>
        <authorList>
            <person name="Harrison M.C."/>
            <person name="Jongepier E."/>
            <person name="Robertson H.M."/>
            <person name="Arning N."/>
            <person name="Bitard-Feildel T."/>
            <person name="Chao H."/>
            <person name="Childers C.P."/>
            <person name="Dinh H."/>
            <person name="Doddapaneni H."/>
            <person name="Dugan S."/>
            <person name="Gowin J."/>
            <person name="Greiner C."/>
            <person name="Han Y."/>
            <person name="Hu H."/>
            <person name="Hughes D.S.T."/>
            <person name="Huylmans A.-K."/>
            <person name="Kemena C."/>
            <person name="Kremer L.P.M."/>
            <person name="Lee S.L."/>
            <person name="Lopez-Ezquerra A."/>
            <person name="Mallet L."/>
            <person name="Monroy-Kuhn J.M."/>
            <person name="Moser A."/>
            <person name="Murali S.C."/>
            <person name="Muzny D.M."/>
            <person name="Otani S."/>
            <person name="Piulachs M.-D."/>
            <person name="Poelchau M."/>
            <person name="Qu J."/>
            <person name="Schaub F."/>
            <person name="Wada-Katsumata A."/>
            <person name="Worley K.C."/>
            <person name="Xie Q."/>
            <person name="Ylla G."/>
            <person name="Poulsen M."/>
            <person name="Gibbs R.A."/>
            <person name="Schal C."/>
            <person name="Richards S."/>
            <person name="Belles X."/>
            <person name="Korb J."/>
            <person name="Bornberg-Bauer E."/>
        </authorList>
    </citation>
    <scope>NUCLEOTIDE SEQUENCE [LARGE SCALE GENOMIC DNA]</scope>
    <source>
        <tissue evidence="7">Whole body</tissue>
    </source>
</reference>
<name>A0A2J7R8U3_9NEOP</name>
<dbReference type="EMBL" id="NEVH01006721">
    <property type="protein sequence ID" value="PNF37251.1"/>
    <property type="molecule type" value="Genomic_DNA"/>
</dbReference>
<protein>
    <recommendedName>
        <fullName evidence="6">C2H2-type domain-containing protein</fullName>
    </recommendedName>
</protein>
<evidence type="ECO:0000313" key="7">
    <source>
        <dbReference type="EMBL" id="PNF37251.1"/>
    </source>
</evidence>
<feature type="domain" description="C2H2-type" evidence="6">
    <location>
        <begin position="322"/>
        <end position="349"/>
    </location>
</feature>
<keyword evidence="2" id="KW-0677">Repeat</keyword>
<dbReference type="PANTHER" id="PTHR24379">
    <property type="entry name" value="KRAB AND ZINC FINGER DOMAIN-CONTAINING"/>
    <property type="match status" value="1"/>
</dbReference>
<dbReference type="OrthoDB" id="6077919at2759"/>
<gene>
    <name evidence="7" type="ORF">B7P43_G00396</name>
</gene>
<dbReference type="Gene3D" id="3.30.160.60">
    <property type="entry name" value="Classic Zinc Finger"/>
    <property type="match status" value="7"/>
</dbReference>
<feature type="domain" description="C2H2-type" evidence="6">
    <location>
        <begin position="242"/>
        <end position="269"/>
    </location>
</feature>
<dbReference type="PANTHER" id="PTHR24379:SF121">
    <property type="entry name" value="C2H2-TYPE DOMAIN-CONTAINING PROTEIN"/>
    <property type="match status" value="1"/>
</dbReference>
<evidence type="ECO:0000256" key="4">
    <source>
        <dbReference type="ARBA" id="ARBA00022833"/>
    </source>
</evidence>
<dbReference type="STRING" id="105785.A0A2J7R8U3"/>
<dbReference type="AlphaFoldDB" id="A0A2J7R8U3"/>
<feature type="domain" description="C2H2-type" evidence="6">
    <location>
        <begin position="188"/>
        <end position="215"/>
    </location>
</feature>
<feature type="domain" description="C2H2-type" evidence="6">
    <location>
        <begin position="161"/>
        <end position="188"/>
    </location>
</feature>
<evidence type="ECO:0000256" key="2">
    <source>
        <dbReference type="ARBA" id="ARBA00022737"/>
    </source>
</evidence>
<evidence type="ECO:0000259" key="6">
    <source>
        <dbReference type="PROSITE" id="PS50157"/>
    </source>
</evidence>
<dbReference type="InterPro" id="IPR036236">
    <property type="entry name" value="Znf_C2H2_sf"/>
</dbReference>
<dbReference type="GO" id="GO:0008270">
    <property type="term" value="F:zinc ion binding"/>
    <property type="evidence" value="ECO:0007669"/>
    <property type="project" value="UniProtKB-KW"/>
</dbReference>
<dbReference type="Pfam" id="PF00096">
    <property type="entry name" value="zf-C2H2"/>
    <property type="match status" value="4"/>
</dbReference>
<evidence type="ECO:0000256" key="5">
    <source>
        <dbReference type="PROSITE-ProRule" id="PRU00042"/>
    </source>
</evidence>
<evidence type="ECO:0000313" key="8">
    <source>
        <dbReference type="Proteomes" id="UP000235965"/>
    </source>
</evidence>
<comment type="caution">
    <text evidence="7">The sequence shown here is derived from an EMBL/GenBank/DDBJ whole genome shotgun (WGS) entry which is preliminary data.</text>
</comment>
<feature type="domain" description="C2H2-type" evidence="6">
    <location>
        <begin position="134"/>
        <end position="161"/>
    </location>
</feature>
<proteinExistence type="predicted"/>
<dbReference type="PROSITE" id="PS50157">
    <property type="entry name" value="ZINC_FINGER_C2H2_2"/>
    <property type="match status" value="8"/>
</dbReference>